<accession>A0A3P7PZA0</accession>
<dbReference type="EMBL" id="UYRV01107484">
    <property type="protein sequence ID" value="VDN23456.1"/>
    <property type="molecule type" value="Genomic_DNA"/>
</dbReference>
<feature type="non-terminal residue" evidence="2">
    <location>
        <position position="147"/>
    </location>
</feature>
<keyword evidence="3" id="KW-1185">Reference proteome</keyword>
<dbReference type="Proteomes" id="UP000271889">
    <property type="component" value="Unassembled WGS sequence"/>
</dbReference>
<sequence length="147" mass="16619">MRGTKISHCPLDPQEMFIHRFRRHKRPSLPPSSSASIPGTSTRPTFSKPGLEKQFAFNSSVSPVLTPTLDLLKEEETKDSLRKAITLLTQRNEQLVVADTDPEVFDFCEKQSKADAMQLTNPILAAFIREKKKKEEKKPVVARGSVW</sequence>
<organism evidence="2 3">
    <name type="scientific">Cylicostephanus goldi</name>
    <name type="common">Nematode worm</name>
    <dbReference type="NCBI Taxonomy" id="71465"/>
    <lineage>
        <taxon>Eukaryota</taxon>
        <taxon>Metazoa</taxon>
        <taxon>Ecdysozoa</taxon>
        <taxon>Nematoda</taxon>
        <taxon>Chromadorea</taxon>
        <taxon>Rhabditida</taxon>
        <taxon>Rhabditina</taxon>
        <taxon>Rhabditomorpha</taxon>
        <taxon>Strongyloidea</taxon>
        <taxon>Strongylidae</taxon>
        <taxon>Cylicostephanus</taxon>
    </lineage>
</organism>
<dbReference type="OrthoDB" id="5873341at2759"/>
<reference evidence="2 3" key="1">
    <citation type="submission" date="2018-11" db="EMBL/GenBank/DDBJ databases">
        <authorList>
            <consortium name="Pathogen Informatics"/>
        </authorList>
    </citation>
    <scope>NUCLEOTIDE SEQUENCE [LARGE SCALE GENOMIC DNA]</scope>
</reference>
<proteinExistence type="predicted"/>
<evidence type="ECO:0000313" key="2">
    <source>
        <dbReference type="EMBL" id="VDN23456.1"/>
    </source>
</evidence>
<name>A0A3P7PZA0_CYLGO</name>
<evidence type="ECO:0000313" key="3">
    <source>
        <dbReference type="Proteomes" id="UP000271889"/>
    </source>
</evidence>
<gene>
    <name evidence="2" type="ORF">CGOC_LOCUS9585</name>
</gene>
<dbReference type="AlphaFoldDB" id="A0A3P7PZA0"/>
<feature type="region of interest" description="Disordered" evidence="1">
    <location>
        <begin position="24"/>
        <end position="49"/>
    </location>
</feature>
<protein>
    <submittedName>
        <fullName evidence="2">Uncharacterized protein</fullName>
    </submittedName>
</protein>
<evidence type="ECO:0000256" key="1">
    <source>
        <dbReference type="SAM" id="MobiDB-lite"/>
    </source>
</evidence>